<dbReference type="Pfam" id="PF14307">
    <property type="entry name" value="Glyco_tran_WbsX"/>
    <property type="match status" value="1"/>
</dbReference>
<feature type="domain" description="BIG2" evidence="3">
    <location>
        <begin position="1345"/>
        <end position="1422"/>
    </location>
</feature>
<dbReference type="SUPFAM" id="SSF51126">
    <property type="entry name" value="Pectin lyase-like"/>
    <property type="match status" value="1"/>
</dbReference>
<dbReference type="OrthoDB" id="9760240at2"/>
<dbReference type="InterPro" id="IPR008969">
    <property type="entry name" value="CarboxyPept-like_regulatory"/>
</dbReference>
<feature type="chain" id="PRO_5008277908" description="BIG2 domain-containing protein" evidence="2">
    <location>
        <begin position="32"/>
        <end position="2515"/>
    </location>
</feature>
<gene>
    <name evidence="4" type="ORF">A8708_27915</name>
</gene>
<dbReference type="SUPFAM" id="SSF49464">
    <property type="entry name" value="Carboxypeptidase regulatory domain-like"/>
    <property type="match status" value="1"/>
</dbReference>
<dbReference type="InterPro" id="IPR036582">
    <property type="entry name" value="Mao_N_sf"/>
</dbReference>
<dbReference type="SUPFAM" id="SSF49373">
    <property type="entry name" value="Invasin/intimin cell-adhesion fragments"/>
    <property type="match status" value="2"/>
</dbReference>
<protein>
    <recommendedName>
        <fullName evidence="3">BIG2 domain-containing protein</fullName>
    </recommendedName>
</protein>
<keyword evidence="5" id="KW-1185">Reference proteome</keyword>
<evidence type="ECO:0000256" key="1">
    <source>
        <dbReference type="ARBA" id="ARBA00022801"/>
    </source>
</evidence>
<evidence type="ECO:0000313" key="4">
    <source>
        <dbReference type="EMBL" id="OAS17851.1"/>
    </source>
</evidence>
<dbReference type="Pfam" id="PF07833">
    <property type="entry name" value="Cu_amine_oxidN1"/>
    <property type="match status" value="1"/>
</dbReference>
<dbReference type="Pfam" id="PF02018">
    <property type="entry name" value="CBM_4_9"/>
    <property type="match status" value="1"/>
</dbReference>
<reference evidence="4 5" key="1">
    <citation type="submission" date="2016-05" db="EMBL/GenBank/DDBJ databases">
        <title>Paenibacillus sp. 1ZS3-15 nov., isolated from the rhizosphere soil.</title>
        <authorList>
            <person name="Zhang X.X."/>
            <person name="Zhang J."/>
        </authorList>
    </citation>
    <scope>NUCLEOTIDE SEQUENCE [LARGE SCALE GENOMIC DNA]</scope>
    <source>
        <strain evidence="4 5">1ZS3-15</strain>
    </source>
</reference>
<dbReference type="InterPro" id="IPR011050">
    <property type="entry name" value="Pectin_lyase_fold/virulence"/>
</dbReference>
<evidence type="ECO:0000313" key="5">
    <source>
        <dbReference type="Proteomes" id="UP000078454"/>
    </source>
</evidence>
<dbReference type="Gene3D" id="3.20.20.80">
    <property type="entry name" value="Glycosidases"/>
    <property type="match status" value="1"/>
</dbReference>
<dbReference type="PANTHER" id="PTHR41244">
    <property type="entry name" value="RHAMNAN SYNTHESIS F"/>
    <property type="match status" value="1"/>
</dbReference>
<dbReference type="InterPro" id="IPR003343">
    <property type="entry name" value="Big_2"/>
</dbReference>
<dbReference type="Proteomes" id="UP000078454">
    <property type="component" value="Unassembled WGS sequence"/>
</dbReference>
<comment type="caution">
    <text evidence="4">The sequence shown here is derived from an EMBL/GenBank/DDBJ whole genome shotgun (WGS) entry which is preliminary data.</text>
</comment>
<accession>A0A198A9V8</accession>
<dbReference type="Gene3D" id="3.30.457.10">
    <property type="entry name" value="Copper amine oxidase-like, N-terminal domain"/>
    <property type="match status" value="1"/>
</dbReference>
<organism evidence="4 5">
    <name type="scientific">Paenibacillus oryzisoli</name>
    <dbReference type="NCBI Taxonomy" id="1850517"/>
    <lineage>
        <taxon>Bacteria</taxon>
        <taxon>Bacillati</taxon>
        <taxon>Bacillota</taxon>
        <taxon>Bacilli</taxon>
        <taxon>Bacillales</taxon>
        <taxon>Paenibacillaceae</taxon>
        <taxon>Paenibacillus</taxon>
    </lineage>
</organism>
<dbReference type="Gene3D" id="2.60.120.260">
    <property type="entry name" value="Galactose-binding domain-like"/>
    <property type="match status" value="2"/>
</dbReference>
<dbReference type="InterPro" id="IPR008979">
    <property type="entry name" value="Galactose-bd-like_sf"/>
</dbReference>
<dbReference type="STRING" id="1850517.A8708_27915"/>
<proteinExistence type="predicted"/>
<dbReference type="Gene3D" id="2.60.40.1080">
    <property type="match status" value="2"/>
</dbReference>
<dbReference type="Gene3D" id="2.60.40.10">
    <property type="entry name" value="Immunoglobulins"/>
    <property type="match status" value="3"/>
</dbReference>
<dbReference type="EMBL" id="LYPB01000069">
    <property type="protein sequence ID" value="OAS17851.1"/>
    <property type="molecule type" value="Genomic_DNA"/>
</dbReference>
<dbReference type="PANTHER" id="PTHR41244:SF1">
    <property type="entry name" value="GLYCOSYLTRANSFERASE"/>
    <property type="match status" value="1"/>
</dbReference>
<dbReference type="SMART" id="SM00635">
    <property type="entry name" value="BID_2"/>
    <property type="match status" value="2"/>
</dbReference>
<keyword evidence="2" id="KW-0732">Signal</keyword>
<keyword evidence="1" id="KW-0378">Hydrolase</keyword>
<dbReference type="InterPro" id="IPR008964">
    <property type="entry name" value="Invasin/intimin_cell_adhesion"/>
</dbReference>
<feature type="signal peptide" evidence="2">
    <location>
        <begin position="1"/>
        <end position="31"/>
    </location>
</feature>
<dbReference type="SUPFAM" id="SSF49785">
    <property type="entry name" value="Galactose-binding domain-like"/>
    <property type="match status" value="2"/>
</dbReference>
<sequence>MNKRRWAAGAIIYACMLMVLVFMLQSPTAKAEDVPVGVGYLVDESFSFPNNNTMDVLPSSWDVRKAGGSLSSSYLNWFKISDTNATLPVSIRREFIQQNDGVITMEYRFKLSAMMDGVKWQLSSNDTEAVSIVTGNGELRLETSGGTIQTLQSYTANTEYGVKVIANISANTTDVFINGDLKTSNAGFKHVVTSLDHVQIQTGASSKGDMFLAPVKIHKGYAVNERFISLMPGFLPEDWQIASAGGTVAVEEMKSAVRPDVFSLKMNAAGATGEMSLKKNVSSTSANTVFAYKMLIPQKQDGYSAEVLSGSTAAMKLITANGKLNYINDVGQPVPFYDYKANLWYEIKVKLDMANATADLYVNGKRQAQGVPFSAATASLDGIAFKASATTQGVIWLDDILVFEDLALPADYVPAPTPAVSTDQAIGIQSCPIWREGNHLGWDTITPYSDREPYLGYYDEGNPETADWENKWLAEHGVDFQISCWFRPSYGEGVPVKEPYLHNSLHDGYFNAQYSDQTKFAIMWENAASKVKDSQDFRTNIVPYWIEYYFKDPRYMVIDNKPVISIYSLTGLKRDFGGTLAGVKAEMDYLRNEVKALGFDDIILLTTTSASDVTSMSDRKLAGFDAVYAYSWGSVGGHADVQKSYMIAQRDTGIIDALPMLSMGRDDVAWGGNAGYYTTPSEFQSVVQWTKDTLQPSLPAGNLGKKMVMLDNWNELGEGHFIMPAGLAGFGYLDAISHVFTNGTAHSDVQPTQAQKDRINILHPPGRVLPLKNPAPPALTDQYGLFWGFDTNGDPEGWRVEKQVINAGVSDGAFSGTANNIDPGLMSADNLNIQAAAHPYLKIRMKSTTGSSGQVFFITNEDTTWNEVKSISFYVERNETGYTEYVVDMWKIAKWEGIIRQIRFDPMTVPGDFSIDAIGVVYSPDAGINVKIDGKKAQFYEKPVMANQTVMVPAGEMLKLIGASTEWEASTQTLIGVKDNQVYRLKVGDQTAYKDSQTILLERAPELQPSGELLIPVHFFNQAFGYVVNWDSNAQSVDMYTTSKIWDFTTLEGWTTNNQVTGGQTAGGIYQATSTGSSPELISPDNINFAASAIKRVKIKLRNDTSGNEAQIYFRTTASSEWNPLNKLTTFVLPNDPNIREYVWDPSNHPAWTGTIKQIKVIPTNAQGEFGIDAITLDTAASVAVKGDNIIANPGMEAEIVPNGWETIRELDTEQYHSGHQSLQVTKTNQYGSVQFPVNIEIGKEYEYSAWVKLQANLTPGKVLRIALSYRLDGVVKQQILNSSPILSSTEWKQVTGTHTINETGNVTNVTMYVFTDAPAENDMYYLDDVEVRPITYKESPAWVYVTDMSLNPSSTTVMEGKTKTLLPFIQPVDAFNKEVVWYSDRQEVATVDVNGAVYGRSLGVAQITAITLDSGKIATSTVTVVERTNEIVTITVKPDGTGDYISPKLANDSIKDSSAEKQYVIEIYPGVYTEKNWVVKPYVTLRGTDRDLVWLKGENSPSATNSEITEQSTLWLQGTANLENLKITAKNMRYPLHSEESGRNKDAIHVIKNVYIEHYGNLEAVDYRKNWIAAHPGVTPPADLDPAQVWGGSSGNGSHAWGYGSASGVVETFYDSTFVSKATGWYVHNREDFTKPQINIINNSQVVSTVTSNPIVIQSLGSGTEDEVIFNNSEFTGTYLLQNDSPWITQKPENQYANHADYNVTFNHSTPIGYVDGHRGRALALFSSSTGSSSNVKVSGSAVSDILGAYTTRDGGGGLKGYLYGYWDISGIKVGASSNIQVNNTLGRRLGDGTVNPKTLQVLFENGTTKTILFNENYTEQTNAYIINVINSVLGTSGYAVEYNVTGNEYYPQVPDKQMTLENHTQMGIPRFAAVSFDTDSTTVRLMTPGDSAESFIGIALEPIAPGQSGRVLTEGIMRKDQLYGFAGSINVGTKISIGTQAGSLLGNANKPALLTGVLTDWASFKGNTSWTEVTEVILNKASLSLTLGQSEALVVTVLPSDASNAVTWSSDHPNVATVDATGTVHAISSGTATITVIASKGGKSATAVVTVLAPNLGSNLINDAGMEGATPLYTGWEIVRAMSTIQAHSGSQSLKITKTNAFGSINFPANILKGNAYYYSAWAKLAPESTTGVVLRLGLTYKVDGVTKQKIILTSQPLSASSWMHLEGMYTLQETGNVTNMAMYMFTDLPSGLDSYYLDDVEVRPVVTDSTAPVTTSPLVVQLQDSNGNPLSGGIVTYYDGGWKDFGVTGTDGKVSLNLPANNYTFSMTYEGTYKEQVQHTGTNGVVAFQTVKVKAQLKNSQGQLMDGGTVSYYAGSWLSMGGTVSGEASKELLPGSYTFAMTYEGTYKEQVQNVGLDPVVAFQTVNVKAQLKDSQGNLIDSGHVSYYAGSWRTTGSTVGGEVSKELLPGSYTFSIAYEGTYKEQVQNVGIDPLVAFQTIKVKVQLKDSQGNLIDGGIVSYYAGSWLTVGTTTGGEISKELLPGTYTFGITYGGIYKEIVAVITTNPTVIFEM</sequence>
<dbReference type="InterPro" id="IPR032719">
    <property type="entry name" value="WbsX"/>
</dbReference>
<dbReference type="SUPFAM" id="SSF55383">
    <property type="entry name" value="Copper amine oxidase, domain N"/>
    <property type="match status" value="1"/>
</dbReference>
<dbReference type="InterPro" id="IPR012334">
    <property type="entry name" value="Pectin_lyas_fold"/>
</dbReference>
<dbReference type="InterPro" id="IPR013783">
    <property type="entry name" value="Ig-like_fold"/>
</dbReference>
<dbReference type="Gene3D" id="2.160.20.10">
    <property type="entry name" value="Single-stranded right-handed beta-helix, Pectin lyase-like"/>
    <property type="match status" value="1"/>
</dbReference>
<dbReference type="GO" id="GO:0016798">
    <property type="term" value="F:hydrolase activity, acting on glycosyl bonds"/>
    <property type="evidence" value="ECO:0007669"/>
    <property type="project" value="InterPro"/>
</dbReference>
<name>A0A198A9V8_9BACL</name>
<evidence type="ECO:0000256" key="2">
    <source>
        <dbReference type="SAM" id="SignalP"/>
    </source>
</evidence>
<evidence type="ECO:0000259" key="3">
    <source>
        <dbReference type="SMART" id="SM00635"/>
    </source>
</evidence>
<dbReference type="InterPro" id="IPR003305">
    <property type="entry name" value="CenC_carb-bd"/>
</dbReference>
<feature type="domain" description="BIG2" evidence="3">
    <location>
        <begin position="1974"/>
        <end position="2050"/>
    </location>
</feature>
<dbReference type="Pfam" id="PF02368">
    <property type="entry name" value="Big_2"/>
    <property type="match status" value="2"/>
</dbReference>
<dbReference type="InterPro" id="IPR012854">
    <property type="entry name" value="Cu_amine_oxidase-like_N"/>
</dbReference>
<dbReference type="RefSeq" id="WP_068664835.1">
    <property type="nucleotide sequence ID" value="NZ_LYPB01000069.1"/>
</dbReference>